<dbReference type="AlphaFoldDB" id="A0A9P7DVS3"/>
<dbReference type="RefSeq" id="XP_041186995.1">
    <property type="nucleotide sequence ID" value="XM_041337118.1"/>
</dbReference>
<sequence>MIFGDLSAYVFVDGQELPEYAAVVSSTSTENRITCWIASEEGKKFGVRWMNAAKQSCGIQTAVSVDGVRCARQTVRPSWVGIKECTYWGSDSVTRDFMFSKLELTDDDSMLGDPSSNDIGQIVLKVATGEYTKTQVVKHGISKNHTLRVQESKVHERSKKACAHRVVFGDEVPRQVNYRSGRPTSRTVFKPDNRPTTVFVFKYTRLDILQAMGIAPSTSDSSSREEANDDDDEIEIIDGPYAPSSLPLPLKDVKPRIQHLEMELQHLRTQLASSEDRKLSRVNLKCGVSRRQQTTMEVLDLTED</sequence>
<dbReference type="Pfam" id="PF25534">
    <property type="entry name" value="DUF7918"/>
    <property type="match status" value="1"/>
</dbReference>
<reference evidence="2" key="1">
    <citation type="journal article" date="2020" name="New Phytol.">
        <title>Comparative genomics reveals dynamic genome evolution in host specialist ectomycorrhizal fungi.</title>
        <authorList>
            <person name="Lofgren L.A."/>
            <person name="Nguyen N.H."/>
            <person name="Vilgalys R."/>
            <person name="Ruytinx J."/>
            <person name="Liao H.L."/>
            <person name="Branco S."/>
            <person name="Kuo A."/>
            <person name="LaButti K."/>
            <person name="Lipzen A."/>
            <person name="Andreopoulos W."/>
            <person name="Pangilinan J."/>
            <person name="Riley R."/>
            <person name="Hundley H."/>
            <person name="Na H."/>
            <person name="Barry K."/>
            <person name="Grigoriev I.V."/>
            <person name="Stajich J.E."/>
            <person name="Kennedy P.G."/>
        </authorList>
    </citation>
    <scope>NUCLEOTIDE SEQUENCE</scope>
    <source>
        <strain evidence="2">MN1</strain>
    </source>
</reference>
<dbReference type="GeneID" id="64631134"/>
<dbReference type="PANTHER" id="PTHR36223:SF1">
    <property type="entry name" value="TRANSCRIPTION ELONGATION FACTOR EAF N-TERMINAL DOMAIN-CONTAINING PROTEIN"/>
    <property type="match status" value="1"/>
</dbReference>
<keyword evidence="3" id="KW-1185">Reference proteome</keyword>
<protein>
    <recommendedName>
        <fullName evidence="1">DUF7918 domain-containing protein</fullName>
    </recommendedName>
</protein>
<evidence type="ECO:0000313" key="2">
    <source>
        <dbReference type="EMBL" id="KAG1804515.1"/>
    </source>
</evidence>
<dbReference type="EMBL" id="JABBWG010000057">
    <property type="protein sequence ID" value="KAG1804515.1"/>
    <property type="molecule type" value="Genomic_DNA"/>
</dbReference>
<dbReference type="OrthoDB" id="3364132at2759"/>
<organism evidence="2 3">
    <name type="scientific">Suillus subaureus</name>
    <dbReference type="NCBI Taxonomy" id="48587"/>
    <lineage>
        <taxon>Eukaryota</taxon>
        <taxon>Fungi</taxon>
        <taxon>Dikarya</taxon>
        <taxon>Basidiomycota</taxon>
        <taxon>Agaricomycotina</taxon>
        <taxon>Agaricomycetes</taxon>
        <taxon>Agaricomycetidae</taxon>
        <taxon>Boletales</taxon>
        <taxon>Suillineae</taxon>
        <taxon>Suillaceae</taxon>
        <taxon>Suillus</taxon>
    </lineage>
</organism>
<proteinExistence type="predicted"/>
<gene>
    <name evidence="2" type="ORF">BJ212DRAFT_1393499</name>
</gene>
<name>A0A9P7DVS3_9AGAM</name>
<feature type="domain" description="DUF7918" evidence="1">
    <location>
        <begin position="7"/>
        <end position="218"/>
    </location>
</feature>
<comment type="caution">
    <text evidence="2">The sequence shown here is derived from an EMBL/GenBank/DDBJ whole genome shotgun (WGS) entry which is preliminary data.</text>
</comment>
<accession>A0A9P7DVS3</accession>
<dbReference type="Proteomes" id="UP000807769">
    <property type="component" value="Unassembled WGS sequence"/>
</dbReference>
<evidence type="ECO:0000313" key="3">
    <source>
        <dbReference type="Proteomes" id="UP000807769"/>
    </source>
</evidence>
<evidence type="ECO:0000259" key="1">
    <source>
        <dbReference type="Pfam" id="PF25534"/>
    </source>
</evidence>
<dbReference type="InterPro" id="IPR057678">
    <property type="entry name" value="DUF7918"/>
</dbReference>
<dbReference type="PANTHER" id="PTHR36223">
    <property type="entry name" value="BETA-LACTAMASE-TYPE TRANSPEPTIDASE FOLD DOMAIN CONTAINING PROTEIN"/>
    <property type="match status" value="1"/>
</dbReference>